<feature type="transmembrane region" description="Helical" evidence="5">
    <location>
        <begin position="105"/>
        <end position="131"/>
    </location>
</feature>
<comment type="subcellular location">
    <subcellularLocation>
        <location evidence="1">Membrane</location>
        <topology evidence="1">Multi-pass membrane protein</topology>
    </subcellularLocation>
</comment>
<evidence type="ECO:0000256" key="1">
    <source>
        <dbReference type="ARBA" id="ARBA00004141"/>
    </source>
</evidence>
<proteinExistence type="predicted"/>
<dbReference type="EMBL" id="NAEP01000028">
    <property type="protein sequence ID" value="PDQ35678.1"/>
    <property type="molecule type" value="Genomic_DNA"/>
</dbReference>
<dbReference type="GO" id="GO:0004252">
    <property type="term" value="F:serine-type endopeptidase activity"/>
    <property type="evidence" value="ECO:0007669"/>
    <property type="project" value="InterPro"/>
</dbReference>
<dbReference type="GO" id="GO:0006508">
    <property type="term" value="P:proteolysis"/>
    <property type="evidence" value="ECO:0007669"/>
    <property type="project" value="InterPro"/>
</dbReference>
<sequence>MSPQLIVDGILLVILLGAVFTGWRAGLLRSAAGLLGFVAGGIAAYLLFPWVTQFTPSPQWRVPTLIITAIILIGVGSLVGRWLGRILRRGASVVMLGGIDRLLGAAGRVSVAAALSSLLASGITAVGIPVLSPALASSVILRTIGELTPAAAKTWLAQLRSTTVDTTIPWLLTVIEAPTAPPDVPAEIRSSPALARATDSVVRITGAAYECGVNMSGSGFVIGPGRVVTNAHVVAGVTAPVVEPPGEAGRSGRVVAFDAANDLALIDVPDLRAAPLTLAAPQPPSNTTVAVVGYPFGGPRTIEPGRLLAEGELTINNNGTGSRQNLITLAANLLQGNSGGPILTSTGEVAGVVFAKSDSVPHVAYAIPLTTLKPLLDRSASLTQPVSTGACRR</sequence>
<feature type="transmembrane region" description="Helical" evidence="5">
    <location>
        <begin position="60"/>
        <end position="84"/>
    </location>
</feature>
<dbReference type="InterPro" id="IPR001940">
    <property type="entry name" value="Peptidase_S1C"/>
</dbReference>
<accession>A0A2A6FSM5</accession>
<evidence type="ECO:0000256" key="3">
    <source>
        <dbReference type="ARBA" id="ARBA00022989"/>
    </source>
</evidence>
<dbReference type="GO" id="GO:0016020">
    <property type="term" value="C:membrane"/>
    <property type="evidence" value="ECO:0007669"/>
    <property type="project" value="UniProtKB-SubCell"/>
</dbReference>
<dbReference type="InterPro" id="IPR009003">
    <property type="entry name" value="Peptidase_S1_PA"/>
</dbReference>
<evidence type="ECO:0000313" key="6">
    <source>
        <dbReference type="EMBL" id="PDQ35678.1"/>
    </source>
</evidence>
<dbReference type="Gene3D" id="2.40.10.10">
    <property type="entry name" value="Trypsin-like serine proteases"/>
    <property type="match status" value="2"/>
</dbReference>
<dbReference type="InterPro" id="IPR043504">
    <property type="entry name" value="Peptidase_S1_PA_chymotrypsin"/>
</dbReference>
<dbReference type="GO" id="GO:0009403">
    <property type="term" value="P:toxin biosynthetic process"/>
    <property type="evidence" value="ECO:0007669"/>
    <property type="project" value="InterPro"/>
</dbReference>
<dbReference type="Pfam" id="PF13365">
    <property type="entry name" value="Trypsin_2"/>
    <property type="match status" value="1"/>
</dbReference>
<feature type="transmembrane region" description="Helical" evidence="5">
    <location>
        <begin position="30"/>
        <end position="48"/>
    </location>
</feature>
<dbReference type="Pfam" id="PF02674">
    <property type="entry name" value="Colicin_V"/>
    <property type="match status" value="1"/>
</dbReference>
<protein>
    <recommendedName>
        <fullName evidence="8">Serine protease</fullName>
    </recommendedName>
</protein>
<keyword evidence="2 5" id="KW-0812">Transmembrane</keyword>
<reference evidence="7" key="1">
    <citation type="submission" date="2017-03" db="EMBL/GenBank/DDBJ databases">
        <authorList>
            <person name="Lund M.B."/>
        </authorList>
    </citation>
    <scope>NUCLEOTIDE SEQUENCE [LARGE SCALE GENOMIC DNA]</scope>
</reference>
<dbReference type="InterPro" id="IPR003825">
    <property type="entry name" value="Colicin-V_CvpA"/>
</dbReference>
<gene>
    <name evidence="6" type="ORF">B5766_04260</name>
</gene>
<feature type="transmembrane region" description="Helical" evidence="5">
    <location>
        <begin position="6"/>
        <end position="23"/>
    </location>
</feature>
<dbReference type="PANTHER" id="PTHR43019">
    <property type="entry name" value="SERINE ENDOPROTEASE DEGS"/>
    <property type="match status" value="1"/>
</dbReference>
<dbReference type="InterPro" id="IPR047680">
    <property type="entry name" value="MarP-like"/>
</dbReference>
<dbReference type="NCBIfam" id="NF033740">
    <property type="entry name" value="MarP_fam_protase"/>
    <property type="match status" value="1"/>
</dbReference>
<evidence type="ECO:0000256" key="5">
    <source>
        <dbReference type="SAM" id="Phobius"/>
    </source>
</evidence>
<dbReference type="SUPFAM" id="SSF50494">
    <property type="entry name" value="Trypsin-like serine proteases"/>
    <property type="match status" value="1"/>
</dbReference>
<dbReference type="PRINTS" id="PR00834">
    <property type="entry name" value="PROTEASES2C"/>
</dbReference>
<dbReference type="Proteomes" id="UP000219994">
    <property type="component" value="Unassembled WGS sequence"/>
</dbReference>
<evidence type="ECO:0000256" key="2">
    <source>
        <dbReference type="ARBA" id="ARBA00022692"/>
    </source>
</evidence>
<evidence type="ECO:0000313" key="7">
    <source>
        <dbReference type="Proteomes" id="UP000219994"/>
    </source>
</evidence>
<evidence type="ECO:0000256" key="4">
    <source>
        <dbReference type="ARBA" id="ARBA00023136"/>
    </source>
</evidence>
<evidence type="ECO:0008006" key="8">
    <source>
        <dbReference type="Google" id="ProtNLM"/>
    </source>
</evidence>
<organism evidence="6 7">
    <name type="scientific">Candidatus Lumbricidiphila eiseniae</name>
    <dbReference type="NCBI Taxonomy" id="1969409"/>
    <lineage>
        <taxon>Bacteria</taxon>
        <taxon>Bacillati</taxon>
        <taxon>Actinomycetota</taxon>
        <taxon>Actinomycetes</taxon>
        <taxon>Micrococcales</taxon>
        <taxon>Microbacteriaceae</taxon>
        <taxon>Candidatus Lumbricidiphila</taxon>
    </lineage>
</organism>
<comment type="caution">
    <text evidence="6">The sequence shown here is derived from an EMBL/GenBank/DDBJ whole genome shotgun (WGS) entry which is preliminary data.</text>
</comment>
<keyword evidence="3 5" id="KW-1133">Transmembrane helix</keyword>
<dbReference type="PANTHER" id="PTHR43019:SF23">
    <property type="entry name" value="PROTEASE DO-LIKE 5, CHLOROPLASTIC"/>
    <property type="match status" value="1"/>
</dbReference>
<name>A0A2A6FSM5_9MICO</name>
<dbReference type="AlphaFoldDB" id="A0A2A6FSM5"/>
<keyword evidence="4 5" id="KW-0472">Membrane</keyword>